<proteinExistence type="predicted"/>
<dbReference type="Proteomes" id="UP000736335">
    <property type="component" value="Unassembled WGS sequence"/>
</dbReference>
<dbReference type="EMBL" id="WIUZ02000020">
    <property type="protein sequence ID" value="KAF9779234.1"/>
    <property type="molecule type" value="Genomic_DNA"/>
</dbReference>
<comment type="caution">
    <text evidence="2">The sequence shown here is derived from an EMBL/GenBank/DDBJ whole genome shotgun (WGS) entry which is preliminary data.</text>
</comment>
<feature type="region of interest" description="Disordered" evidence="1">
    <location>
        <begin position="161"/>
        <end position="194"/>
    </location>
</feature>
<protein>
    <submittedName>
        <fullName evidence="2">Uncharacterized protein</fullName>
    </submittedName>
</protein>
<evidence type="ECO:0000313" key="2">
    <source>
        <dbReference type="EMBL" id="KAF9779234.1"/>
    </source>
</evidence>
<keyword evidence="3" id="KW-1185">Reference proteome</keyword>
<reference evidence="2" key="1">
    <citation type="journal article" date="2020" name="Nat. Commun.">
        <title>Large-scale genome sequencing of mycorrhizal fungi provides insights into the early evolution of symbiotic traits.</title>
        <authorList>
            <person name="Miyauchi S."/>
            <person name="Kiss E."/>
            <person name="Kuo A."/>
            <person name="Drula E."/>
            <person name="Kohler A."/>
            <person name="Sanchez-Garcia M."/>
            <person name="Morin E."/>
            <person name="Andreopoulos B."/>
            <person name="Barry K.W."/>
            <person name="Bonito G."/>
            <person name="Buee M."/>
            <person name="Carver A."/>
            <person name="Chen C."/>
            <person name="Cichocki N."/>
            <person name="Clum A."/>
            <person name="Culley D."/>
            <person name="Crous P.W."/>
            <person name="Fauchery L."/>
            <person name="Girlanda M."/>
            <person name="Hayes R.D."/>
            <person name="Keri Z."/>
            <person name="LaButti K."/>
            <person name="Lipzen A."/>
            <person name="Lombard V."/>
            <person name="Magnuson J."/>
            <person name="Maillard F."/>
            <person name="Murat C."/>
            <person name="Nolan M."/>
            <person name="Ohm R.A."/>
            <person name="Pangilinan J."/>
            <person name="Pereira M.F."/>
            <person name="Perotto S."/>
            <person name="Peter M."/>
            <person name="Pfister S."/>
            <person name="Riley R."/>
            <person name="Sitrit Y."/>
            <person name="Stielow J.B."/>
            <person name="Szollosi G."/>
            <person name="Zifcakova L."/>
            <person name="Stursova M."/>
            <person name="Spatafora J.W."/>
            <person name="Tedersoo L."/>
            <person name="Vaario L.M."/>
            <person name="Yamada A."/>
            <person name="Yan M."/>
            <person name="Wang P."/>
            <person name="Xu J."/>
            <person name="Bruns T."/>
            <person name="Baldrian P."/>
            <person name="Vilgalys R."/>
            <person name="Dunand C."/>
            <person name="Henrissat B."/>
            <person name="Grigoriev I.V."/>
            <person name="Hibbett D."/>
            <person name="Nagy L.G."/>
            <person name="Martin F.M."/>
        </authorList>
    </citation>
    <scope>NUCLEOTIDE SEQUENCE</scope>
    <source>
        <strain evidence="2">UH-Tt-Lm1</strain>
    </source>
</reference>
<name>A0A9P6L1J4_9AGAM</name>
<accession>A0A9P6L1J4</accession>
<feature type="compositionally biased region" description="Polar residues" evidence="1">
    <location>
        <begin position="165"/>
        <end position="188"/>
    </location>
</feature>
<dbReference type="OrthoDB" id="3267098at2759"/>
<reference evidence="2" key="2">
    <citation type="submission" date="2020-11" db="EMBL/GenBank/DDBJ databases">
        <authorList>
            <consortium name="DOE Joint Genome Institute"/>
            <person name="Kuo A."/>
            <person name="Miyauchi S."/>
            <person name="Kiss E."/>
            <person name="Drula E."/>
            <person name="Kohler A."/>
            <person name="Sanchez-Garcia M."/>
            <person name="Andreopoulos B."/>
            <person name="Barry K.W."/>
            <person name="Bonito G."/>
            <person name="Buee M."/>
            <person name="Carver A."/>
            <person name="Chen C."/>
            <person name="Cichocki N."/>
            <person name="Clum A."/>
            <person name="Culley D."/>
            <person name="Crous P.W."/>
            <person name="Fauchery L."/>
            <person name="Girlanda M."/>
            <person name="Hayes R."/>
            <person name="Keri Z."/>
            <person name="Labutti K."/>
            <person name="Lipzen A."/>
            <person name="Lombard V."/>
            <person name="Magnuson J."/>
            <person name="Maillard F."/>
            <person name="Morin E."/>
            <person name="Murat C."/>
            <person name="Nolan M."/>
            <person name="Ohm R."/>
            <person name="Pangilinan J."/>
            <person name="Pereira M."/>
            <person name="Perotto S."/>
            <person name="Peter M."/>
            <person name="Riley R."/>
            <person name="Sitrit Y."/>
            <person name="Stielow B."/>
            <person name="Szollosi G."/>
            <person name="Zifcakova L."/>
            <person name="Stursova M."/>
            <person name="Spatafora J.W."/>
            <person name="Tedersoo L."/>
            <person name="Vaario L.-M."/>
            <person name="Yamada A."/>
            <person name="Yan M."/>
            <person name="Wang P."/>
            <person name="Xu J."/>
            <person name="Bruns T."/>
            <person name="Baldrian P."/>
            <person name="Vilgalys R."/>
            <person name="Henrissat B."/>
            <person name="Grigoriev I.V."/>
            <person name="Hibbett D."/>
            <person name="Nagy L.G."/>
            <person name="Martin F.M."/>
        </authorList>
    </citation>
    <scope>NUCLEOTIDE SEQUENCE</scope>
    <source>
        <strain evidence="2">UH-Tt-Lm1</strain>
    </source>
</reference>
<evidence type="ECO:0000256" key="1">
    <source>
        <dbReference type="SAM" id="MobiDB-lite"/>
    </source>
</evidence>
<evidence type="ECO:0000313" key="3">
    <source>
        <dbReference type="Proteomes" id="UP000736335"/>
    </source>
</evidence>
<sequence length="541" mass="61477">MHTTHTIKSLRSQTKELGRQLRCYANKLCPKYATKPLPGEAAAAYRRRAAKIKPAAPPGPAKTKKVAPGASEQPKKQNLKPKVPKGSGFNLETYKIHALGDYADNIEQFGPTDCFSTQQGELEHRRVKRFYKRTNKVRFERQIAKHERIERHYRKYVNALRNKTGGRTTSRPGPSTDGVVSSAPQQHHSMAKKDRDHVDLYALSNKHPGDPALKDFATLLKDHLLARILNKQYDAEPPLFTEEDRNQLYISEDRLEQRYGINVYYTTYDLRRGKDRVNMKNRAHIMTLSHDGHHPYAYAHVLGIFKVDVLHGPTTPDEVRMDVIWVRWFKIDETHRAGWKAKRLYRLRFIPPLEDGAFGFLDPNDIVRGSHLIPGFVRGHRVLSPAAPASEWDPKPESDWEAYYVNQFVDRDMFMRYRGGGVGHKYMRDIETTHENMFRVRLHGKQTSRHEPPGIPQTNRDSTINNMAGNHDSDNDSDSQDPVAINPTTGPLGNDDCEGSEGSDDEDHAPSKSGSSDDALDDDSDEISSDLEYDSYGLADA</sequence>
<feature type="compositionally biased region" description="Acidic residues" evidence="1">
    <location>
        <begin position="518"/>
        <end position="533"/>
    </location>
</feature>
<gene>
    <name evidence="2" type="ORF">BJ322DRAFT_1013547</name>
</gene>
<feature type="region of interest" description="Disordered" evidence="1">
    <location>
        <begin position="45"/>
        <end position="86"/>
    </location>
</feature>
<feature type="region of interest" description="Disordered" evidence="1">
    <location>
        <begin position="443"/>
        <end position="541"/>
    </location>
</feature>
<organism evidence="2 3">
    <name type="scientific">Thelephora terrestris</name>
    <dbReference type="NCBI Taxonomy" id="56493"/>
    <lineage>
        <taxon>Eukaryota</taxon>
        <taxon>Fungi</taxon>
        <taxon>Dikarya</taxon>
        <taxon>Basidiomycota</taxon>
        <taxon>Agaricomycotina</taxon>
        <taxon>Agaricomycetes</taxon>
        <taxon>Thelephorales</taxon>
        <taxon>Thelephoraceae</taxon>
        <taxon>Thelephora</taxon>
    </lineage>
</organism>
<feature type="compositionally biased region" description="Acidic residues" evidence="1">
    <location>
        <begin position="495"/>
        <end position="507"/>
    </location>
</feature>
<feature type="compositionally biased region" description="Polar residues" evidence="1">
    <location>
        <begin position="456"/>
        <end position="468"/>
    </location>
</feature>
<dbReference type="AlphaFoldDB" id="A0A9P6L1J4"/>